<evidence type="ECO:0000313" key="4">
    <source>
        <dbReference type="Proteomes" id="UP000189796"/>
    </source>
</evidence>
<dbReference type="EMBL" id="LT670817">
    <property type="protein sequence ID" value="SHI07187.1"/>
    <property type="molecule type" value="Genomic_DNA"/>
</dbReference>
<accession>A0A1M5Y560</accession>
<feature type="region of interest" description="Disordered" evidence="1">
    <location>
        <begin position="21"/>
        <end position="104"/>
    </location>
</feature>
<evidence type="ECO:0000256" key="2">
    <source>
        <dbReference type="SAM" id="SignalP"/>
    </source>
</evidence>
<feature type="compositionally biased region" description="Low complexity" evidence="1">
    <location>
        <begin position="34"/>
        <end position="48"/>
    </location>
</feature>
<dbReference type="OrthoDB" id="8236223at2"/>
<dbReference type="Proteomes" id="UP000189796">
    <property type="component" value="Chromosome I"/>
</dbReference>
<feature type="signal peptide" evidence="2">
    <location>
        <begin position="1"/>
        <end position="23"/>
    </location>
</feature>
<evidence type="ECO:0000313" key="3">
    <source>
        <dbReference type="EMBL" id="SHI07187.1"/>
    </source>
</evidence>
<proteinExistence type="predicted"/>
<gene>
    <name evidence="3" type="ORF">SAMN05443248_7932</name>
</gene>
<dbReference type="AlphaFoldDB" id="A0A1M5Y560"/>
<organism evidence="3 4">
    <name type="scientific">Bradyrhizobium erythrophlei</name>
    <dbReference type="NCBI Taxonomy" id="1437360"/>
    <lineage>
        <taxon>Bacteria</taxon>
        <taxon>Pseudomonadati</taxon>
        <taxon>Pseudomonadota</taxon>
        <taxon>Alphaproteobacteria</taxon>
        <taxon>Hyphomicrobiales</taxon>
        <taxon>Nitrobacteraceae</taxon>
        <taxon>Bradyrhizobium</taxon>
    </lineage>
</organism>
<dbReference type="RefSeq" id="WP_079607815.1">
    <property type="nucleotide sequence ID" value="NZ_LT670817.1"/>
</dbReference>
<protein>
    <recommendedName>
        <fullName evidence="5">Exopolysaccharide production protein YjbE</fullName>
    </recommendedName>
</protein>
<keyword evidence="2" id="KW-0732">Signal</keyword>
<feature type="chain" id="PRO_5013155512" description="Exopolysaccharide production protein YjbE" evidence="2">
    <location>
        <begin position="24"/>
        <end position="104"/>
    </location>
</feature>
<name>A0A1M5Y560_9BRAD</name>
<feature type="compositionally biased region" description="Low complexity" evidence="1">
    <location>
        <begin position="70"/>
        <end position="93"/>
    </location>
</feature>
<reference evidence="3 4" key="1">
    <citation type="submission" date="2016-11" db="EMBL/GenBank/DDBJ databases">
        <authorList>
            <person name="Jaros S."/>
            <person name="Januszkiewicz K."/>
            <person name="Wedrychowicz H."/>
        </authorList>
    </citation>
    <scope>NUCLEOTIDE SEQUENCE [LARGE SCALE GENOMIC DNA]</scope>
    <source>
        <strain evidence="3 4">GAS138</strain>
    </source>
</reference>
<sequence length="104" mass="10364">MITKRVILAGFAAIVLGVGAAHAGPCNTGGKDAGSGPTPGYTGQTTGTDSAKTDQHPPTETMNRVAGEKATSSQDAQRQQQGQPTAAQQAQGAKPSAQTADQGC</sequence>
<evidence type="ECO:0008006" key="5">
    <source>
        <dbReference type="Google" id="ProtNLM"/>
    </source>
</evidence>
<evidence type="ECO:0000256" key="1">
    <source>
        <dbReference type="SAM" id="MobiDB-lite"/>
    </source>
</evidence>